<dbReference type="OrthoDB" id="9788336at2"/>
<evidence type="ECO:0000256" key="5">
    <source>
        <dbReference type="ARBA" id="ARBA00023274"/>
    </source>
</evidence>
<dbReference type="SUPFAM" id="SSF55658">
    <property type="entry name" value="L9 N-domain-like"/>
    <property type="match status" value="1"/>
</dbReference>
<evidence type="ECO:0000259" key="9">
    <source>
        <dbReference type="PROSITE" id="PS00651"/>
    </source>
</evidence>
<keyword evidence="4 7" id="KW-0689">Ribosomal protein</keyword>
<name>A0A178MA52_9PROT</name>
<proteinExistence type="inferred from homology"/>
<dbReference type="RefSeq" id="WP_068495336.1">
    <property type="nucleotide sequence ID" value="NZ_LWQT01000098.1"/>
</dbReference>
<dbReference type="InterPro" id="IPR020070">
    <property type="entry name" value="Ribosomal_bL9_N"/>
</dbReference>
<dbReference type="PROSITE" id="PS00651">
    <property type="entry name" value="RIBOSOMAL_L9"/>
    <property type="match status" value="1"/>
</dbReference>
<dbReference type="GO" id="GO:0005840">
    <property type="term" value="C:ribosome"/>
    <property type="evidence" value="ECO:0007669"/>
    <property type="project" value="UniProtKB-KW"/>
</dbReference>
<dbReference type="Proteomes" id="UP000078428">
    <property type="component" value="Unassembled WGS sequence"/>
</dbReference>
<evidence type="ECO:0000256" key="6">
    <source>
        <dbReference type="ARBA" id="ARBA00035292"/>
    </source>
</evidence>
<dbReference type="NCBIfam" id="TIGR00158">
    <property type="entry name" value="L9"/>
    <property type="match status" value="1"/>
</dbReference>
<keyword evidence="5 7" id="KW-0687">Ribonucleoprotein</keyword>
<dbReference type="GO" id="GO:0019843">
    <property type="term" value="F:rRNA binding"/>
    <property type="evidence" value="ECO:0007669"/>
    <property type="project" value="UniProtKB-UniRule"/>
</dbReference>
<reference evidence="10 11" key="1">
    <citation type="submission" date="2016-04" db="EMBL/GenBank/DDBJ databases">
        <title>Draft genome sequence of freshwater magnetotactic bacteria Magnetospirillum marisnigri SP-1 and Magnetospirillum moscoviense BB-1.</title>
        <authorList>
            <person name="Koziaeva V."/>
            <person name="Dziuba M.V."/>
            <person name="Ivanov T.M."/>
            <person name="Kuznetsov B."/>
            <person name="Grouzdev D.S."/>
        </authorList>
    </citation>
    <scope>NUCLEOTIDE SEQUENCE [LARGE SCALE GENOMIC DNA]</scope>
    <source>
        <strain evidence="10 11">SP-1</strain>
    </source>
</reference>
<comment type="similarity">
    <text evidence="1 7">Belongs to the bacterial ribosomal protein bL9 family.</text>
</comment>
<organism evidence="10 11">
    <name type="scientific">Paramagnetospirillum marisnigri</name>
    <dbReference type="NCBI Taxonomy" id="1285242"/>
    <lineage>
        <taxon>Bacteria</taxon>
        <taxon>Pseudomonadati</taxon>
        <taxon>Pseudomonadota</taxon>
        <taxon>Alphaproteobacteria</taxon>
        <taxon>Rhodospirillales</taxon>
        <taxon>Magnetospirillaceae</taxon>
        <taxon>Paramagnetospirillum</taxon>
    </lineage>
</organism>
<dbReference type="GO" id="GO:1990904">
    <property type="term" value="C:ribonucleoprotein complex"/>
    <property type="evidence" value="ECO:0007669"/>
    <property type="project" value="UniProtKB-KW"/>
</dbReference>
<comment type="function">
    <text evidence="7">Binds to the 23S rRNA.</text>
</comment>
<keyword evidence="3 7" id="KW-0694">RNA-binding</keyword>
<evidence type="ECO:0000313" key="11">
    <source>
        <dbReference type="Proteomes" id="UP000078428"/>
    </source>
</evidence>
<gene>
    <name evidence="7" type="primary">rplI</name>
    <name evidence="10" type="ORF">A6A04_06960</name>
</gene>
<evidence type="ECO:0000256" key="3">
    <source>
        <dbReference type="ARBA" id="ARBA00022884"/>
    </source>
</evidence>
<keyword evidence="11" id="KW-1185">Reference proteome</keyword>
<evidence type="ECO:0000313" key="10">
    <source>
        <dbReference type="EMBL" id="OAN45629.1"/>
    </source>
</evidence>
<protein>
    <recommendedName>
        <fullName evidence="6 7">Large ribosomal subunit protein bL9</fullName>
    </recommendedName>
</protein>
<dbReference type="InterPro" id="IPR020594">
    <property type="entry name" value="Ribosomal_bL9_bac/chp"/>
</dbReference>
<dbReference type="Pfam" id="PF01281">
    <property type="entry name" value="Ribosomal_L9_N"/>
    <property type="match status" value="1"/>
</dbReference>
<sequence>MEVILLERIENLGQMGDTVTVKPGFARNFLLPQKKALRASKANMAFFEKQRAQLEAANLKRRDEAQAVAAKMDGLSVLMVRQAGESGQLYGSVSGKDVADAIKASGYTVERRQVYLDSPIKTLGTYAVRVGLHPEVSVTVAVNVARSQEEAERAAAAAAAANAAPAEEEVVEDAVDEAEEAPEATEE</sequence>
<dbReference type="InterPro" id="IPR000244">
    <property type="entry name" value="Ribosomal_bL9"/>
</dbReference>
<feature type="region of interest" description="Disordered" evidence="8">
    <location>
        <begin position="156"/>
        <end position="187"/>
    </location>
</feature>
<evidence type="ECO:0000256" key="7">
    <source>
        <dbReference type="HAMAP-Rule" id="MF_00503"/>
    </source>
</evidence>
<dbReference type="Gene3D" id="3.40.5.10">
    <property type="entry name" value="Ribosomal protein L9, N-terminal domain"/>
    <property type="match status" value="1"/>
</dbReference>
<dbReference type="InterPro" id="IPR020069">
    <property type="entry name" value="Ribosomal_bL9_C"/>
</dbReference>
<dbReference type="InterPro" id="IPR009027">
    <property type="entry name" value="Ribosomal_bL9/RNase_H1_N"/>
</dbReference>
<comment type="caution">
    <text evidence="10">The sequence shown here is derived from an EMBL/GenBank/DDBJ whole genome shotgun (WGS) entry which is preliminary data.</text>
</comment>
<dbReference type="PANTHER" id="PTHR21368">
    <property type="entry name" value="50S RIBOSOMAL PROTEIN L9"/>
    <property type="match status" value="1"/>
</dbReference>
<accession>A0A178MA52</accession>
<dbReference type="GO" id="GO:0006412">
    <property type="term" value="P:translation"/>
    <property type="evidence" value="ECO:0007669"/>
    <property type="project" value="UniProtKB-UniRule"/>
</dbReference>
<dbReference type="InterPro" id="IPR036791">
    <property type="entry name" value="Ribosomal_bL9_C_sf"/>
</dbReference>
<dbReference type="EMBL" id="LWQT01000098">
    <property type="protein sequence ID" value="OAN45629.1"/>
    <property type="molecule type" value="Genomic_DNA"/>
</dbReference>
<feature type="compositionally biased region" description="Low complexity" evidence="8">
    <location>
        <begin position="156"/>
        <end position="165"/>
    </location>
</feature>
<keyword evidence="2 7" id="KW-0699">rRNA-binding</keyword>
<evidence type="ECO:0000256" key="1">
    <source>
        <dbReference type="ARBA" id="ARBA00010605"/>
    </source>
</evidence>
<dbReference type="AlphaFoldDB" id="A0A178MA52"/>
<feature type="compositionally biased region" description="Acidic residues" evidence="8">
    <location>
        <begin position="166"/>
        <end position="187"/>
    </location>
</feature>
<evidence type="ECO:0000256" key="8">
    <source>
        <dbReference type="SAM" id="MobiDB-lite"/>
    </source>
</evidence>
<dbReference type="InterPro" id="IPR036935">
    <property type="entry name" value="Ribosomal_bL9_N_sf"/>
</dbReference>
<dbReference type="SUPFAM" id="SSF55653">
    <property type="entry name" value="Ribosomal protein L9 C-domain"/>
    <property type="match status" value="1"/>
</dbReference>
<dbReference type="Gene3D" id="3.10.430.100">
    <property type="entry name" value="Ribosomal protein L9, C-terminal domain"/>
    <property type="match status" value="1"/>
</dbReference>
<dbReference type="STRING" id="1285242.A6A04_06960"/>
<dbReference type="Pfam" id="PF03948">
    <property type="entry name" value="Ribosomal_L9_C"/>
    <property type="match status" value="1"/>
</dbReference>
<dbReference type="HAMAP" id="MF_00503">
    <property type="entry name" value="Ribosomal_bL9"/>
    <property type="match status" value="1"/>
</dbReference>
<evidence type="ECO:0000256" key="2">
    <source>
        <dbReference type="ARBA" id="ARBA00022730"/>
    </source>
</evidence>
<evidence type="ECO:0000256" key="4">
    <source>
        <dbReference type="ARBA" id="ARBA00022980"/>
    </source>
</evidence>
<feature type="domain" description="Ribosomal protein L9" evidence="9">
    <location>
        <begin position="13"/>
        <end position="40"/>
    </location>
</feature>
<dbReference type="GO" id="GO:0003735">
    <property type="term" value="F:structural constituent of ribosome"/>
    <property type="evidence" value="ECO:0007669"/>
    <property type="project" value="InterPro"/>
</dbReference>